<accession>A0A0C2H448</accession>
<gene>
    <name evidence="1" type="ORF">ANCDUO_01055</name>
</gene>
<sequence length="124" mass="13876">MLREQERINSNVNLCTDIINQPLILLEDKCISASSKTPLEHGLHAPSRAAAEIVQRKVLRERNYDTEELENSVQANEPLLVPDQRLAYEAITDMIRKGHGEIFSLDAPVGTGKTFLINLLLAEV</sequence>
<dbReference type="OrthoDB" id="272985at2759"/>
<evidence type="ECO:0000313" key="2">
    <source>
        <dbReference type="Proteomes" id="UP000054047"/>
    </source>
</evidence>
<reference evidence="1 2" key="1">
    <citation type="submission" date="2013-12" db="EMBL/GenBank/DDBJ databases">
        <title>Draft genome of the parsitic nematode Ancylostoma duodenale.</title>
        <authorList>
            <person name="Mitreva M."/>
        </authorList>
    </citation>
    <scope>NUCLEOTIDE SEQUENCE [LARGE SCALE GENOMIC DNA]</scope>
    <source>
        <strain evidence="1 2">Zhejiang</strain>
    </source>
</reference>
<dbReference type="AlphaFoldDB" id="A0A0C2H448"/>
<evidence type="ECO:0008006" key="3">
    <source>
        <dbReference type="Google" id="ProtNLM"/>
    </source>
</evidence>
<keyword evidence="2" id="KW-1185">Reference proteome</keyword>
<dbReference type="EMBL" id="KN726335">
    <property type="protein sequence ID" value="KIH68605.1"/>
    <property type="molecule type" value="Genomic_DNA"/>
</dbReference>
<protein>
    <recommendedName>
        <fullName evidence="3">ATP-dependent DNA helicase</fullName>
    </recommendedName>
</protein>
<name>A0A0C2H448_9BILA</name>
<proteinExistence type="predicted"/>
<dbReference type="SUPFAM" id="SSF52540">
    <property type="entry name" value="P-loop containing nucleoside triphosphate hydrolases"/>
    <property type="match status" value="1"/>
</dbReference>
<organism evidence="1 2">
    <name type="scientific">Ancylostoma duodenale</name>
    <dbReference type="NCBI Taxonomy" id="51022"/>
    <lineage>
        <taxon>Eukaryota</taxon>
        <taxon>Metazoa</taxon>
        <taxon>Ecdysozoa</taxon>
        <taxon>Nematoda</taxon>
        <taxon>Chromadorea</taxon>
        <taxon>Rhabditida</taxon>
        <taxon>Rhabditina</taxon>
        <taxon>Rhabditomorpha</taxon>
        <taxon>Strongyloidea</taxon>
        <taxon>Ancylostomatidae</taxon>
        <taxon>Ancylostomatinae</taxon>
        <taxon>Ancylostoma</taxon>
    </lineage>
</organism>
<evidence type="ECO:0000313" key="1">
    <source>
        <dbReference type="EMBL" id="KIH68605.1"/>
    </source>
</evidence>
<dbReference type="Proteomes" id="UP000054047">
    <property type="component" value="Unassembled WGS sequence"/>
</dbReference>
<dbReference type="InterPro" id="IPR027417">
    <property type="entry name" value="P-loop_NTPase"/>
</dbReference>